<dbReference type="GO" id="GO:0005524">
    <property type="term" value="F:ATP binding"/>
    <property type="evidence" value="ECO:0007669"/>
    <property type="project" value="UniProtKB-UniRule"/>
</dbReference>
<evidence type="ECO:0000259" key="5">
    <source>
        <dbReference type="PROSITE" id="PS50975"/>
    </source>
</evidence>
<dbReference type="PANTHER" id="PTHR43585">
    <property type="entry name" value="FUMIPYRROLE BIOSYNTHESIS PROTEIN C"/>
    <property type="match status" value="1"/>
</dbReference>
<dbReference type="KEGG" id="cag:Cagg_2251"/>
<dbReference type="Proteomes" id="UP000002508">
    <property type="component" value="Chromosome"/>
</dbReference>
<keyword evidence="1" id="KW-0436">Ligase</keyword>
<dbReference type="InterPro" id="IPR041472">
    <property type="entry name" value="BL00235/CARNS1_N"/>
</dbReference>
<evidence type="ECO:0000256" key="1">
    <source>
        <dbReference type="ARBA" id="ARBA00022598"/>
    </source>
</evidence>
<dbReference type="PROSITE" id="PS50975">
    <property type="entry name" value="ATP_GRASP"/>
    <property type="match status" value="1"/>
</dbReference>
<dbReference type="Gene3D" id="3.30.470.20">
    <property type="entry name" value="ATP-grasp fold, B domain"/>
    <property type="match status" value="1"/>
</dbReference>
<dbReference type="Pfam" id="PF13535">
    <property type="entry name" value="ATP-grasp_4"/>
    <property type="match status" value="1"/>
</dbReference>
<dbReference type="OrthoDB" id="9803907at2"/>
<evidence type="ECO:0000256" key="4">
    <source>
        <dbReference type="PROSITE-ProRule" id="PRU00409"/>
    </source>
</evidence>
<gene>
    <name evidence="6" type="ordered locus">Cagg_2251</name>
</gene>
<protein>
    <submittedName>
        <fullName evidence="6">Phosphoribosylglycinamide synthetase</fullName>
    </submittedName>
</protein>
<dbReference type="EMBL" id="CP001337">
    <property type="protein sequence ID" value="ACL25131.1"/>
    <property type="molecule type" value="Genomic_DNA"/>
</dbReference>
<dbReference type="InterPro" id="IPR052032">
    <property type="entry name" value="ATP-dep_AA_Ligase"/>
</dbReference>
<dbReference type="Gene3D" id="3.40.50.20">
    <property type="match status" value="1"/>
</dbReference>
<dbReference type="SMART" id="SM01209">
    <property type="entry name" value="GARS_A"/>
    <property type="match status" value="1"/>
</dbReference>
<dbReference type="SUPFAM" id="SSF56059">
    <property type="entry name" value="Glutathione synthetase ATP-binding domain-like"/>
    <property type="match status" value="1"/>
</dbReference>
<keyword evidence="7" id="KW-1185">Reference proteome</keyword>
<organism evidence="6 7">
    <name type="scientific">Chloroflexus aggregans (strain MD-66 / DSM 9485)</name>
    <dbReference type="NCBI Taxonomy" id="326427"/>
    <lineage>
        <taxon>Bacteria</taxon>
        <taxon>Bacillati</taxon>
        <taxon>Chloroflexota</taxon>
        <taxon>Chloroflexia</taxon>
        <taxon>Chloroflexales</taxon>
        <taxon>Chloroflexineae</taxon>
        <taxon>Chloroflexaceae</taxon>
        <taxon>Chloroflexus</taxon>
    </lineage>
</organism>
<proteinExistence type="predicted"/>
<dbReference type="GO" id="GO:0016874">
    <property type="term" value="F:ligase activity"/>
    <property type="evidence" value="ECO:0007669"/>
    <property type="project" value="UniProtKB-KW"/>
</dbReference>
<keyword evidence="2 4" id="KW-0547">Nucleotide-binding</keyword>
<dbReference type="AlphaFoldDB" id="B8GD64"/>
<name>B8GD64_CHLAD</name>
<evidence type="ECO:0000256" key="3">
    <source>
        <dbReference type="ARBA" id="ARBA00022840"/>
    </source>
</evidence>
<reference evidence="6" key="1">
    <citation type="submission" date="2008-12" db="EMBL/GenBank/DDBJ databases">
        <title>Complete sequence of Chloroflexus aggregans DSM 9485.</title>
        <authorList>
            <consortium name="US DOE Joint Genome Institute"/>
            <person name="Lucas S."/>
            <person name="Copeland A."/>
            <person name="Lapidus A."/>
            <person name="Glavina del Rio T."/>
            <person name="Dalin E."/>
            <person name="Tice H."/>
            <person name="Pitluck S."/>
            <person name="Foster B."/>
            <person name="Larimer F."/>
            <person name="Land M."/>
            <person name="Hauser L."/>
            <person name="Kyrpides N."/>
            <person name="Mikhailova N."/>
            <person name="Bryant D."/>
            <person name="Richardson P."/>
        </authorList>
    </citation>
    <scope>NUCLEOTIDE SEQUENCE</scope>
    <source>
        <strain evidence="6">DSM 9485</strain>
    </source>
</reference>
<evidence type="ECO:0000256" key="2">
    <source>
        <dbReference type="ARBA" id="ARBA00022741"/>
    </source>
</evidence>
<dbReference type="RefSeq" id="WP_015940989.1">
    <property type="nucleotide sequence ID" value="NC_011831.1"/>
</dbReference>
<dbReference type="STRING" id="326427.Cagg_2251"/>
<dbReference type="HOGENOM" id="CLU_029016_6_2_0"/>
<dbReference type="InterPro" id="IPR011761">
    <property type="entry name" value="ATP-grasp"/>
</dbReference>
<dbReference type="PANTHER" id="PTHR43585:SF2">
    <property type="entry name" value="ATP-GRASP ENZYME FSQD"/>
    <property type="match status" value="1"/>
</dbReference>
<sequence>MPPTHPHLLFLTTPSSYRLPAFLAAAERIGAQATVAEDTPPALARPLPGRLLIDFSDQAAALRAIRALHASQPLTAILPVDDSGVELAALACAELGLPFNRPEAAAAARDKHLMRQLFARAGVPSPAFRLCTTADDLTTVAQSIPFPCVVKPLRLNGSRGVIRADNPDQFVAATRRLTALLDRVEGPRTHEFLVEEFVPGFEVALEGLIDRGQVQVLALFDKPDPLDGPFFEETIYVTPSRLPTATQAAICDVTAAAARAVGLEQGPLHAELRINERGPWMIELANRSIGGLCSRTLRFGTDASLEELILRQAIGLPIESLSRAGQAGGVMMIPIPQAGILREVTGIEAAQAIPGIEAVEITAPLHYPLTPLPEGDSYLGFIFARGPDPATVEAALCAAHAQLQFTIVPAIELTEARM</sequence>
<dbReference type="InterPro" id="IPR040570">
    <property type="entry name" value="LAL_C2"/>
</dbReference>
<evidence type="ECO:0000313" key="7">
    <source>
        <dbReference type="Proteomes" id="UP000002508"/>
    </source>
</evidence>
<dbReference type="Pfam" id="PF18130">
    <property type="entry name" value="ATPgrasp_N"/>
    <property type="match status" value="1"/>
</dbReference>
<accession>B8GD64</accession>
<keyword evidence="3 4" id="KW-0067">ATP-binding</keyword>
<dbReference type="Pfam" id="PF18603">
    <property type="entry name" value="LAL_C2"/>
    <property type="match status" value="1"/>
</dbReference>
<dbReference type="GO" id="GO:0046872">
    <property type="term" value="F:metal ion binding"/>
    <property type="evidence" value="ECO:0007669"/>
    <property type="project" value="InterPro"/>
</dbReference>
<evidence type="ECO:0000313" key="6">
    <source>
        <dbReference type="EMBL" id="ACL25131.1"/>
    </source>
</evidence>
<dbReference type="eggNOG" id="COG0151">
    <property type="taxonomic scope" value="Bacteria"/>
</dbReference>
<feature type="domain" description="ATP-grasp" evidence="5">
    <location>
        <begin position="115"/>
        <end position="314"/>
    </location>
</feature>